<feature type="binding site" evidence="2">
    <location>
        <position position="83"/>
    </location>
    <ligand>
        <name>Zn(2+)</name>
        <dbReference type="ChEBI" id="CHEBI:29105"/>
        <label>1</label>
        <note>catalytic</note>
    </ligand>
</feature>
<dbReference type="Gene3D" id="3.20.20.70">
    <property type="entry name" value="Aldolase class I"/>
    <property type="match status" value="1"/>
</dbReference>
<dbReference type="PANTHER" id="PTHR30304">
    <property type="entry name" value="D-TAGATOSE-1,6-BISPHOSPHATE ALDOLASE"/>
    <property type="match status" value="1"/>
</dbReference>
<feature type="active site" description="Proton donor" evidence="1">
    <location>
        <position position="82"/>
    </location>
</feature>
<feature type="binding site" evidence="2">
    <location>
        <position position="134"/>
    </location>
    <ligand>
        <name>Zn(2+)</name>
        <dbReference type="ChEBI" id="CHEBI:29105"/>
        <label>2</label>
    </ligand>
</feature>
<evidence type="ECO:0000313" key="3">
    <source>
        <dbReference type="EMBL" id="TLQ39076.1"/>
    </source>
</evidence>
<feature type="binding site" evidence="2">
    <location>
        <position position="180"/>
    </location>
    <ligand>
        <name>Zn(2+)</name>
        <dbReference type="ChEBI" id="CHEBI:29105"/>
        <label>1</label>
        <note>catalytic</note>
    </ligand>
</feature>
<comment type="cofactor">
    <cofactor evidence="2">
        <name>Zn(2+)</name>
        <dbReference type="ChEBI" id="CHEBI:29105"/>
    </cofactor>
    <text evidence="2">Binds 2 Zn(2+) ions per subunit. One is catalytic and the other provides a structural contribution.</text>
</comment>
<name>A0A5R9DWA0_9LACT</name>
<evidence type="ECO:0000256" key="1">
    <source>
        <dbReference type="PIRSR" id="PIRSR001359-1"/>
    </source>
</evidence>
<reference evidence="3 4" key="1">
    <citation type="submission" date="2019-05" db="EMBL/GenBank/DDBJ databases">
        <title>The metagenome of a microbial culture collection derived from dairy environment covers the genomic content of the human microbiome.</title>
        <authorList>
            <person name="Roder T."/>
            <person name="Wuthrich D."/>
            <person name="Sattari Z."/>
            <person name="Von Ah U."/>
            <person name="Bar C."/>
            <person name="Ronchi F."/>
            <person name="Macpherson A.J."/>
            <person name="Ganal-Vonarburg S.C."/>
            <person name="Bruggmann R."/>
            <person name="Vergeres G."/>
        </authorList>
    </citation>
    <scope>NUCLEOTIDE SEQUENCE [LARGE SCALE GENOMIC DNA]</scope>
    <source>
        <strain evidence="3 4">FAM 24227</strain>
    </source>
</reference>
<accession>A0A5R9DWA0</accession>
<dbReference type="InterPro" id="IPR050246">
    <property type="entry name" value="Class_II_FBP_aldolase"/>
</dbReference>
<sequence>MMLVNTRQLFKTAQNKGFAIPATNFIDLDSARSYVEIAEKRGLPLLLAFAQSHKDIISLEEAAIIGKYFAEKATVPIALHLDHGSDPDYIFKAIELGFKSVMIDASEKPFDENIKISKEVVDYAHEYDVTVEAELGHVGANDTSESSILTDSVYTEVKDVIQFVKETGVDSLAVSIGTAHGVYKGEPKLSFDRLEDIHKMTDVPLVLHGGSSTGDTNLNRCATSGIVKINIYSDFINGAIEAITEEMPTDYIELKKIANERMKSVLNHYYDVFETQPVNL</sequence>
<dbReference type="CDD" id="cd00947">
    <property type="entry name" value="TBP_aldolase_IIB"/>
    <property type="match status" value="1"/>
</dbReference>
<protein>
    <submittedName>
        <fullName evidence="3">Class II fructose-bisphosphate aldolase</fullName>
    </submittedName>
</protein>
<comment type="caution">
    <text evidence="3">The sequence shown here is derived from an EMBL/GenBank/DDBJ whole genome shotgun (WGS) entry which is preliminary data.</text>
</comment>
<dbReference type="GO" id="GO:0016832">
    <property type="term" value="F:aldehyde-lyase activity"/>
    <property type="evidence" value="ECO:0007669"/>
    <property type="project" value="InterPro"/>
</dbReference>
<dbReference type="PIRSF" id="PIRSF001359">
    <property type="entry name" value="F_bP_aldolase_II"/>
    <property type="match status" value="1"/>
</dbReference>
<dbReference type="Pfam" id="PF01116">
    <property type="entry name" value="F_bP_aldolase"/>
    <property type="match status" value="1"/>
</dbReference>
<organism evidence="3 4">
    <name type="scientific">Ruoffia tabacinasalis</name>
    <dbReference type="NCBI Taxonomy" id="87458"/>
    <lineage>
        <taxon>Bacteria</taxon>
        <taxon>Bacillati</taxon>
        <taxon>Bacillota</taxon>
        <taxon>Bacilli</taxon>
        <taxon>Lactobacillales</taxon>
        <taxon>Aerococcaceae</taxon>
        <taxon>Ruoffia</taxon>
    </lineage>
</organism>
<dbReference type="GO" id="GO:0008270">
    <property type="term" value="F:zinc ion binding"/>
    <property type="evidence" value="ECO:0007669"/>
    <property type="project" value="InterPro"/>
</dbReference>
<keyword evidence="2" id="KW-0862">Zinc</keyword>
<feature type="binding site" evidence="2">
    <location>
        <position position="104"/>
    </location>
    <ligand>
        <name>Zn(2+)</name>
        <dbReference type="ChEBI" id="CHEBI:29105"/>
        <label>2</label>
    </ligand>
</feature>
<keyword evidence="2" id="KW-0479">Metal-binding</keyword>
<dbReference type="SUPFAM" id="SSF51569">
    <property type="entry name" value="Aldolase"/>
    <property type="match status" value="1"/>
</dbReference>
<feature type="binding site" evidence="2">
    <location>
        <position position="208"/>
    </location>
    <ligand>
        <name>Zn(2+)</name>
        <dbReference type="ChEBI" id="CHEBI:29105"/>
        <label>1</label>
        <note>catalytic</note>
    </ligand>
</feature>
<evidence type="ECO:0000256" key="2">
    <source>
        <dbReference type="PIRSR" id="PIRSR001359-3"/>
    </source>
</evidence>
<gene>
    <name evidence="3" type="ORF">FEZ33_11130</name>
</gene>
<evidence type="ECO:0000313" key="4">
    <source>
        <dbReference type="Proteomes" id="UP000306420"/>
    </source>
</evidence>
<dbReference type="NCBIfam" id="TIGR00167">
    <property type="entry name" value="cbbA"/>
    <property type="match status" value="1"/>
</dbReference>
<proteinExistence type="predicted"/>
<dbReference type="PANTHER" id="PTHR30304:SF0">
    <property type="entry name" value="D-TAGATOSE-1,6-BISPHOSPHATE ALDOLASE SUBUNIT GATY-RELATED"/>
    <property type="match status" value="1"/>
</dbReference>
<dbReference type="Proteomes" id="UP000306420">
    <property type="component" value="Unassembled WGS sequence"/>
</dbReference>
<dbReference type="InterPro" id="IPR000771">
    <property type="entry name" value="FBA_II"/>
</dbReference>
<dbReference type="EMBL" id="VBSP01000061">
    <property type="protein sequence ID" value="TLQ39076.1"/>
    <property type="molecule type" value="Genomic_DNA"/>
</dbReference>
<dbReference type="OrthoDB" id="9803995at2"/>
<dbReference type="InterPro" id="IPR013785">
    <property type="entry name" value="Aldolase_TIM"/>
</dbReference>
<dbReference type="AlphaFoldDB" id="A0A5R9DWA0"/>
<dbReference type="GO" id="GO:0005975">
    <property type="term" value="P:carbohydrate metabolic process"/>
    <property type="evidence" value="ECO:0007669"/>
    <property type="project" value="InterPro"/>
</dbReference>